<accession>A0A2N3IGD1</accession>
<evidence type="ECO:0000313" key="2">
    <source>
        <dbReference type="Proteomes" id="UP000233618"/>
    </source>
</evidence>
<gene>
    <name evidence="1" type="ORF">BZG01_00125</name>
</gene>
<dbReference type="EMBL" id="MVDE01000001">
    <property type="protein sequence ID" value="PKQ69379.1"/>
    <property type="molecule type" value="Genomic_DNA"/>
</dbReference>
<comment type="caution">
    <text evidence="1">The sequence shown here is derived from an EMBL/GenBank/DDBJ whole genome shotgun (WGS) entry which is preliminary data.</text>
</comment>
<dbReference type="Proteomes" id="UP000233618">
    <property type="component" value="Unassembled WGS sequence"/>
</dbReference>
<reference evidence="1 2" key="1">
    <citation type="journal article" date="2017" name="Front. Microbiol.">
        <title>Labilibaculum manganireducens gen. nov., sp. nov. and Labilibaculum filiforme sp. nov., Novel Bacteroidetes Isolated from Subsurface Sediments of the Baltic Sea.</title>
        <authorList>
            <person name="Vandieken V."/>
            <person name="Marshall I.P."/>
            <person name="Niemann H."/>
            <person name="Engelen B."/>
            <person name="Cypionka H."/>
        </authorList>
    </citation>
    <scope>NUCLEOTIDE SEQUENCE [LARGE SCALE GENOMIC DNA]</scope>
    <source>
        <strain evidence="1 2">59.10-2M</strain>
    </source>
</reference>
<dbReference type="RefSeq" id="WP_101307789.1">
    <property type="nucleotide sequence ID" value="NZ_MVDE01000001.1"/>
</dbReference>
<evidence type="ECO:0000313" key="1">
    <source>
        <dbReference type="EMBL" id="PKQ69379.1"/>
    </source>
</evidence>
<sequence length="77" mass="8938">MDTPSNKNHFPTMTASEYTKAIRDCYSPSKFHLDLVEQIQQEHARKLADKHETLIIEALAKEGYKFANQQELIKFAK</sequence>
<organism evidence="1 2">
    <name type="scientific">Labilibaculum manganireducens</name>
    <dbReference type="NCBI Taxonomy" id="1940525"/>
    <lineage>
        <taxon>Bacteria</taxon>
        <taxon>Pseudomonadati</taxon>
        <taxon>Bacteroidota</taxon>
        <taxon>Bacteroidia</taxon>
        <taxon>Marinilabiliales</taxon>
        <taxon>Marinifilaceae</taxon>
        <taxon>Labilibaculum</taxon>
    </lineage>
</organism>
<name>A0A2N3IGD1_9BACT</name>
<keyword evidence="2" id="KW-1185">Reference proteome</keyword>
<dbReference type="AlphaFoldDB" id="A0A2N3IGD1"/>
<protein>
    <submittedName>
        <fullName evidence="1">Uncharacterized protein</fullName>
    </submittedName>
</protein>
<proteinExistence type="predicted"/>